<dbReference type="AlphaFoldDB" id="A0A1M6QV44"/>
<evidence type="ECO:0000313" key="3">
    <source>
        <dbReference type="Proteomes" id="UP000184310"/>
    </source>
</evidence>
<evidence type="ECO:0000259" key="1">
    <source>
        <dbReference type="Pfam" id="PF12671"/>
    </source>
</evidence>
<dbReference type="OrthoDB" id="2194542at2"/>
<sequence length="366" mass="42623">MKKHITFRLLCTLLIFVFLTQGINVYSETSENKDSIEGKEEVAKVVEDIYVKRNKAIISGEEGLIKEHYNLKTKNGQWAFEYEKKKMDYIHNWEQKQGVKFTEINPKVIVKSVKNKGKTYSVYLLCSTEYKYSYENEPEVINKSRIGTYHILQLQEEDDNKFIIIKEWYKDPFGDSLNLEKLKVDSIKQHILEQNPRDFSNINERRLGTKQYAEMYCGAATEEQYEFKYNKKYRDYNPEGGDCANFASQTLHEGGKFRKNGAWNPDGAGSWLNADKFKNYWVGSGRASVIAHGSYEKVYKASYKLLPGDFVAYEKKGDINHISMVTGADSKGYTLVTCHNSDRNNVPWDLGWNDKNIKFWLVRVHF</sequence>
<evidence type="ECO:0000313" key="2">
    <source>
        <dbReference type="EMBL" id="SHK24010.1"/>
    </source>
</evidence>
<protein>
    <submittedName>
        <fullName evidence="2">Putative amidase domain-containing protein</fullName>
    </submittedName>
</protein>
<dbReference type="Pfam" id="PF12671">
    <property type="entry name" value="Amidase_6"/>
    <property type="match status" value="1"/>
</dbReference>
<dbReference type="PANTHER" id="PTHR40032:SF1">
    <property type="entry name" value="EXPORTED PROTEIN"/>
    <property type="match status" value="1"/>
</dbReference>
<dbReference type="PANTHER" id="PTHR40032">
    <property type="entry name" value="EXPORTED PROTEIN-RELATED"/>
    <property type="match status" value="1"/>
</dbReference>
<keyword evidence="3" id="KW-1185">Reference proteome</keyword>
<organism evidence="2 3">
    <name type="scientific">Clostridium cavendishii DSM 21758</name>
    <dbReference type="NCBI Taxonomy" id="1121302"/>
    <lineage>
        <taxon>Bacteria</taxon>
        <taxon>Bacillati</taxon>
        <taxon>Bacillota</taxon>
        <taxon>Clostridia</taxon>
        <taxon>Eubacteriales</taxon>
        <taxon>Clostridiaceae</taxon>
        <taxon>Clostridium</taxon>
    </lineage>
</organism>
<dbReference type="InterPro" id="IPR024301">
    <property type="entry name" value="Amidase_6"/>
</dbReference>
<feature type="domain" description="Putative amidase" evidence="1">
    <location>
        <begin position="205"/>
        <end position="361"/>
    </location>
</feature>
<dbReference type="EMBL" id="FQZB01000015">
    <property type="protein sequence ID" value="SHK24010.1"/>
    <property type="molecule type" value="Genomic_DNA"/>
</dbReference>
<gene>
    <name evidence="2" type="ORF">SAMN02745163_03462</name>
</gene>
<name>A0A1M6QV44_9CLOT</name>
<accession>A0A1M6QV44</accession>
<reference evidence="2 3" key="1">
    <citation type="submission" date="2016-11" db="EMBL/GenBank/DDBJ databases">
        <authorList>
            <person name="Jaros S."/>
            <person name="Januszkiewicz K."/>
            <person name="Wedrychowicz H."/>
        </authorList>
    </citation>
    <scope>NUCLEOTIDE SEQUENCE [LARGE SCALE GENOMIC DNA]</scope>
    <source>
        <strain evidence="2 3">DSM 21758</strain>
    </source>
</reference>
<proteinExistence type="predicted"/>
<dbReference type="Proteomes" id="UP000184310">
    <property type="component" value="Unassembled WGS sequence"/>
</dbReference>
<dbReference type="STRING" id="1121302.SAMN02745163_03462"/>